<dbReference type="GO" id="GO:0016020">
    <property type="term" value="C:membrane"/>
    <property type="evidence" value="ECO:0007669"/>
    <property type="project" value="UniProtKB-SubCell"/>
</dbReference>
<dbReference type="Gene3D" id="1.20.1070.10">
    <property type="entry name" value="Rhodopsin 7-helix transmembrane proteins"/>
    <property type="match status" value="1"/>
</dbReference>
<feature type="chain" id="PRO_5010405305" evidence="12">
    <location>
        <begin position="19"/>
        <end position="664"/>
    </location>
</feature>
<gene>
    <name evidence="15" type="ORF">M513_12132</name>
    <name evidence="16" type="ORF">M514_12132</name>
</gene>
<evidence type="ECO:0000256" key="12">
    <source>
        <dbReference type="SAM" id="SignalP"/>
    </source>
</evidence>
<dbReference type="Proteomes" id="UP000030764">
    <property type="component" value="Unassembled WGS sequence"/>
</dbReference>
<feature type="domain" description="G-protein coupled receptors family 2 profile 2" evidence="14">
    <location>
        <begin position="280"/>
        <end position="478"/>
    </location>
</feature>
<feature type="transmembrane region" description="Helical" evidence="11">
    <location>
        <begin position="314"/>
        <end position="332"/>
    </location>
</feature>
<dbReference type="Pfam" id="PF01392">
    <property type="entry name" value="Fz"/>
    <property type="match status" value="1"/>
</dbReference>
<dbReference type="InterPro" id="IPR015526">
    <property type="entry name" value="Frizzled/SFRP"/>
</dbReference>
<feature type="transmembrane region" description="Helical" evidence="11">
    <location>
        <begin position="382"/>
        <end position="401"/>
    </location>
</feature>
<dbReference type="PANTHER" id="PTHR11309:SF99">
    <property type="entry name" value="FRIZZLED-4"/>
    <property type="match status" value="1"/>
</dbReference>
<keyword evidence="3" id="KW-0217">Developmental protein</keyword>
<dbReference type="GO" id="GO:0005615">
    <property type="term" value="C:extracellular space"/>
    <property type="evidence" value="ECO:0007669"/>
    <property type="project" value="TreeGrafter"/>
</dbReference>
<feature type="disulfide bond" evidence="9">
    <location>
        <begin position="78"/>
        <end position="139"/>
    </location>
</feature>
<keyword evidence="17" id="KW-1185">Reference proteome</keyword>
<evidence type="ECO:0000313" key="15">
    <source>
        <dbReference type="EMBL" id="KFD47002.1"/>
    </source>
</evidence>
<organism evidence="16">
    <name type="scientific">Trichuris suis</name>
    <name type="common">pig whipworm</name>
    <dbReference type="NCBI Taxonomy" id="68888"/>
    <lineage>
        <taxon>Eukaryota</taxon>
        <taxon>Metazoa</taxon>
        <taxon>Ecdysozoa</taxon>
        <taxon>Nematoda</taxon>
        <taxon>Enoplea</taxon>
        <taxon>Dorylaimia</taxon>
        <taxon>Trichinellida</taxon>
        <taxon>Trichuridae</taxon>
        <taxon>Trichuris</taxon>
    </lineage>
</organism>
<feature type="signal peptide" evidence="12">
    <location>
        <begin position="1"/>
        <end position="18"/>
    </location>
</feature>
<dbReference type="GO" id="GO:0060070">
    <property type="term" value="P:canonical Wnt signaling pathway"/>
    <property type="evidence" value="ECO:0007669"/>
    <property type="project" value="TreeGrafter"/>
</dbReference>
<dbReference type="InterPro" id="IPR020067">
    <property type="entry name" value="Frizzled_dom"/>
</dbReference>
<comment type="subcellular location">
    <subcellularLocation>
        <location evidence="1">Membrane</location>
        <topology evidence="1">Multi-pass membrane protein</topology>
    </subcellularLocation>
</comment>
<evidence type="ECO:0000313" key="16">
    <source>
        <dbReference type="EMBL" id="KFD61872.1"/>
    </source>
</evidence>
<feature type="disulfide bond" evidence="9">
    <location>
        <begin position="123"/>
        <end position="161"/>
    </location>
</feature>
<dbReference type="Gene3D" id="1.10.2000.10">
    <property type="entry name" value="Frizzled cysteine-rich domain"/>
    <property type="match status" value="1"/>
</dbReference>
<keyword evidence="8" id="KW-0675">Receptor</keyword>
<feature type="transmembrane region" description="Helical" evidence="11">
    <location>
        <begin position="281"/>
        <end position="302"/>
    </location>
</feature>
<evidence type="ECO:0000313" key="17">
    <source>
        <dbReference type="Proteomes" id="UP000030764"/>
    </source>
</evidence>
<protein>
    <submittedName>
        <fullName evidence="16">Uncharacterized protein</fullName>
    </submittedName>
</protein>
<dbReference type="InterPro" id="IPR000539">
    <property type="entry name" value="Frizzled/Smoothened_7TM"/>
</dbReference>
<evidence type="ECO:0000256" key="7">
    <source>
        <dbReference type="ARBA" id="ARBA00023157"/>
    </source>
</evidence>
<dbReference type="PANTHER" id="PTHR11309">
    <property type="entry name" value="FRIZZLED"/>
    <property type="match status" value="1"/>
</dbReference>
<comment type="similarity">
    <text evidence="2">Belongs to the G-protein coupled receptor Fz/Smo family.</text>
</comment>
<evidence type="ECO:0000256" key="3">
    <source>
        <dbReference type="ARBA" id="ARBA00022473"/>
    </source>
</evidence>
<feature type="transmembrane region" description="Helical" evidence="11">
    <location>
        <begin position="452"/>
        <end position="475"/>
    </location>
</feature>
<keyword evidence="6 11" id="KW-0472">Membrane</keyword>
<dbReference type="GO" id="GO:0017147">
    <property type="term" value="F:Wnt-protein binding"/>
    <property type="evidence" value="ECO:0007669"/>
    <property type="project" value="TreeGrafter"/>
</dbReference>
<dbReference type="SUPFAM" id="SSF63501">
    <property type="entry name" value="Frizzled cysteine-rich domain"/>
    <property type="match status" value="1"/>
</dbReference>
<feature type="transmembrane region" description="Helical" evidence="11">
    <location>
        <begin position="413"/>
        <end position="432"/>
    </location>
</feature>
<dbReference type="AlphaFoldDB" id="A0A085MXC6"/>
<dbReference type="GO" id="GO:0035567">
    <property type="term" value="P:non-canonical Wnt signaling pathway"/>
    <property type="evidence" value="ECO:0007669"/>
    <property type="project" value="TreeGrafter"/>
</dbReference>
<evidence type="ECO:0000256" key="4">
    <source>
        <dbReference type="ARBA" id="ARBA00022692"/>
    </source>
</evidence>
<keyword evidence="7 9" id="KW-1015">Disulfide bond</keyword>
<dbReference type="InterPro" id="IPR036790">
    <property type="entry name" value="Frizzled_dom_sf"/>
</dbReference>
<dbReference type="InterPro" id="IPR017981">
    <property type="entry name" value="GPCR_2-like_7TM"/>
</dbReference>
<keyword evidence="12" id="KW-0732">Signal</keyword>
<sequence length="664" mass="71046">MAAGRIALAGCLLIVGAAHLSPVGDTVATATAGGAAVGGGGGGEPYLLHRQPSVGAASSSSSSSSSSSASIGGGGGGCQHVEVSMCKDLPYNYTSVPNFVGNEEQSEAELQLSTFLPLIQLQCSSQLKFFLCSVYVPMCTDKVDIPIGPCRPLCESVRRCCEPMLRQFGFPWPASLNCSKFHPENNAQAMCMRGPSEDHSSLCFGDTYPAAVAVEDSTTSIIVGTERPGRRLSISNSYGPCSHLRDGGRNFVRLNKTGGQCAQLCHADVLFSVEQKRNAEVLMLVFAAACSVLCVAALAFQFCKPRVALHYPDVAILYICICYASATVPYWIRAAGREALTCSGYGYHQQQQQYVIAGFGLQHVRCTVVSISLYYFTMASHVWWIILCACWLLIGSLGFSAQSIQRQSFTFHCVAWILPLIKVIVVFIMQTVDADELTGMCFVGNQSRQGLQFLLVPQTVYLVAGLVPLTLGFVIKLRDCLGGGNAGSSLPSQPITSSSGPAVDRRQPTTFVKPNLWQQTPAGASLTSTGLLAAFYVVPHGCLLACYAYEYFNRDDWLKYAGKQPSYETFVVKIVAVFVYGIACGGFLLWRRTCDRSVLTRAPAKAPSALPVAGGRYAFGSAAAAASQRVALLSEHKYGVASATMRMHSTAPAGGHFPCVDHML</sequence>
<dbReference type="SMART" id="SM01330">
    <property type="entry name" value="Frizzled"/>
    <property type="match status" value="1"/>
</dbReference>
<evidence type="ECO:0000256" key="1">
    <source>
        <dbReference type="ARBA" id="ARBA00004141"/>
    </source>
</evidence>
<evidence type="ECO:0000256" key="10">
    <source>
        <dbReference type="SAM" id="MobiDB-lite"/>
    </source>
</evidence>
<evidence type="ECO:0000256" key="5">
    <source>
        <dbReference type="ARBA" id="ARBA00022989"/>
    </source>
</evidence>
<feature type="disulfide bond" evidence="9">
    <location>
        <begin position="150"/>
        <end position="191"/>
    </location>
</feature>
<dbReference type="Proteomes" id="UP000030758">
    <property type="component" value="Unassembled WGS sequence"/>
</dbReference>
<dbReference type="PROSITE" id="PS50038">
    <property type="entry name" value="FZ"/>
    <property type="match status" value="1"/>
</dbReference>
<evidence type="ECO:0000256" key="9">
    <source>
        <dbReference type="PROSITE-ProRule" id="PRU00090"/>
    </source>
</evidence>
<feature type="compositionally biased region" description="Low complexity" evidence="10">
    <location>
        <begin position="54"/>
        <end position="70"/>
    </location>
</feature>
<evidence type="ECO:0000259" key="14">
    <source>
        <dbReference type="PROSITE" id="PS50261"/>
    </source>
</evidence>
<name>A0A085MXC6_9BILA</name>
<reference evidence="16 17" key="1">
    <citation type="journal article" date="2014" name="Nat. Genet.">
        <title>Genome and transcriptome of the porcine whipworm Trichuris suis.</title>
        <authorList>
            <person name="Jex A.R."/>
            <person name="Nejsum P."/>
            <person name="Schwarz E.M."/>
            <person name="Hu L."/>
            <person name="Young N.D."/>
            <person name="Hall R.S."/>
            <person name="Korhonen P.K."/>
            <person name="Liao S."/>
            <person name="Thamsborg S."/>
            <person name="Xia J."/>
            <person name="Xu P."/>
            <person name="Wang S."/>
            <person name="Scheerlinck J.P."/>
            <person name="Hofmann A."/>
            <person name="Sternberg P.W."/>
            <person name="Wang J."/>
            <person name="Gasser R.B."/>
        </authorList>
    </citation>
    <scope>NUCLEOTIDE SEQUENCE [LARGE SCALE GENOMIC DNA]</scope>
    <source>
        <strain evidence="16">DCEP-RM93F</strain>
        <strain evidence="15">DCEP-RM93M</strain>
    </source>
</reference>
<dbReference type="EMBL" id="KL363344">
    <property type="protein sequence ID" value="KFD47002.1"/>
    <property type="molecule type" value="Genomic_DNA"/>
</dbReference>
<dbReference type="PRINTS" id="PR00489">
    <property type="entry name" value="FRIZZLED"/>
</dbReference>
<feature type="disulfide bond" evidence="9">
    <location>
        <begin position="154"/>
        <end position="178"/>
    </location>
</feature>
<evidence type="ECO:0000256" key="6">
    <source>
        <dbReference type="ARBA" id="ARBA00023136"/>
    </source>
</evidence>
<keyword evidence="4 11" id="KW-0812">Transmembrane</keyword>
<evidence type="ECO:0000256" key="11">
    <source>
        <dbReference type="SAM" id="Phobius"/>
    </source>
</evidence>
<dbReference type="Pfam" id="PF01534">
    <property type="entry name" value="Frizzled"/>
    <property type="match status" value="1"/>
</dbReference>
<dbReference type="EMBL" id="KL367608">
    <property type="protein sequence ID" value="KFD61872.1"/>
    <property type="molecule type" value="Genomic_DNA"/>
</dbReference>
<keyword evidence="5 11" id="KW-1133">Transmembrane helix</keyword>
<dbReference type="PROSITE" id="PS50261">
    <property type="entry name" value="G_PROTEIN_RECEP_F2_4"/>
    <property type="match status" value="1"/>
</dbReference>
<evidence type="ECO:0000256" key="8">
    <source>
        <dbReference type="ARBA" id="ARBA00023170"/>
    </source>
</evidence>
<evidence type="ECO:0000259" key="13">
    <source>
        <dbReference type="PROSITE" id="PS50038"/>
    </source>
</evidence>
<feature type="region of interest" description="Disordered" evidence="10">
    <location>
        <begin position="54"/>
        <end position="73"/>
    </location>
</feature>
<accession>A0A085MXC6</accession>
<feature type="disulfide bond" evidence="9">
    <location>
        <begin position="86"/>
        <end position="132"/>
    </location>
</feature>
<dbReference type="SMART" id="SM00063">
    <property type="entry name" value="FRI"/>
    <property type="match status" value="1"/>
</dbReference>
<feature type="transmembrane region" description="Helical" evidence="11">
    <location>
        <begin position="531"/>
        <end position="550"/>
    </location>
</feature>
<proteinExistence type="inferred from homology"/>
<evidence type="ECO:0000256" key="2">
    <source>
        <dbReference type="ARBA" id="ARBA00008077"/>
    </source>
</evidence>
<feature type="domain" description="FZ" evidence="13">
    <location>
        <begin position="73"/>
        <end position="194"/>
    </location>
</feature>
<dbReference type="GO" id="GO:0004888">
    <property type="term" value="F:transmembrane signaling receptor activity"/>
    <property type="evidence" value="ECO:0007669"/>
    <property type="project" value="InterPro"/>
</dbReference>
<feature type="transmembrane region" description="Helical" evidence="11">
    <location>
        <begin position="570"/>
        <end position="590"/>
    </location>
</feature>